<name>A0AA40EWF6_9PEZI</name>
<reference evidence="3" key="1">
    <citation type="submission" date="2023-06" db="EMBL/GenBank/DDBJ databases">
        <title>Genome-scale phylogeny and comparative genomics of the fungal order Sordariales.</title>
        <authorList>
            <consortium name="Lawrence Berkeley National Laboratory"/>
            <person name="Hensen N."/>
            <person name="Bonometti L."/>
            <person name="Westerberg I."/>
            <person name="Brannstrom I.O."/>
            <person name="Guillou S."/>
            <person name="Cros-Aarteil S."/>
            <person name="Calhoun S."/>
            <person name="Haridas S."/>
            <person name="Kuo A."/>
            <person name="Mondo S."/>
            <person name="Pangilinan J."/>
            <person name="Riley R."/>
            <person name="LaButti K."/>
            <person name="Andreopoulos B."/>
            <person name="Lipzen A."/>
            <person name="Chen C."/>
            <person name="Yanf M."/>
            <person name="Daum C."/>
            <person name="Ng V."/>
            <person name="Clum A."/>
            <person name="Steindorff A."/>
            <person name="Ohm R."/>
            <person name="Martin F."/>
            <person name="Silar P."/>
            <person name="Natvig D."/>
            <person name="Lalanne C."/>
            <person name="Gautier V."/>
            <person name="Ament-velasquez S.L."/>
            <person name="Kruys A."/>
            <person name="Hutchinson M.I."/>
            <person name="Powell A.J."/>
            <person name="Barry K."/>
            <person name="Miller A.N."/>
            <person name="Grigoriev I.V."/>
            <person name="Debuchy R."/>
            <person name="Gladieux P."/>
            <person name="Thoren M.H."/>
            <person name="Johannesson H."/>
        </authorList>
    </citation>
    <scope>NUCLEOTIDE SEQUENCE</scope>
    <source>
        <strain evidence="3">SMH3187-1</strain>
    </source>
</reference>
<dbReference type="Proteomes" id="UP001172155">
    <property type="component" value="Unassembled WGS sequence"/>
</dbReference>
<keyword evidence="4" id="KW-1185">Reference proteome</keyword>
<sequence>MRLLNARTKTLEEFFDDNIPRYAILSHTWGPNEPTYRDFAAPGNRDANVKIDGCCERALLDGYEYVWIDTICIDKSSSAELSEAINSMYTWYESAGVCYAYLSDVSSDHDTPVAQLAHPDTDFRRSKWFTRGWTLQELIAPRKVVFYNFRWLRIMEKRTRGNWHSVLEKITGIPCEVLDGSASLTKITVAARMTWAANRRTTRKEDIAYCLLGIFKINMSMLYGEGDRAFTRLQEEIIRTSDDESIFAWGFKNGNTPLVHILEAKTPCQHIIP</sequence>
<organism evidence="3 4">
    <name type="scientific">Schizothecium vesticola</name>
    <dbReference type="NCBI Taxonomy" id="314040"/>
    <lineage>
        <taxon>Eukaryota</taxon>
        <taxon>Fungi</taxon>
        <taxon>Dikarya</taxon>
        <taxon>Ascomycota</taxon>
        <taxon>Pezizomycotina</taxon>
        <taxon>Sordariomycetes</taxon>
        <taxon>Sordariomycetidae</taxon>
        <taxon>Sordariales</taxon>
        <taxon>Schizotheciaceae</taxon>
        <taxon>Schizothecium</taxon>
    </lineage>
</organism>
<dbReference type="EMBL" id="JAUKUD010000004">
    <property type="protein sequence ID" value="KAK0746756.1"/>
    <property type="molecule type" value="Genomic_DNA"/>
</dbReference>
<dbReference type="InterPro" id="IPR058525">
    <property type="entry name" value="DUF8212"/>
</dbReference>
<proteinExistence type="predicted"/>
<dbReference type="PANTHER" id="PTHR10622:SF10">
    <property type="entry name" value="HET DOMAIN-CONTAINING PROTEIN"/>
    <property type="match status" value="1"/>
</dbReference>
<accession>A0AA40EWF6</accession>
<evidence type="ECO:0000313" key="4">
    <source>
        <dbReference type="Proteomes" id="UP001172155"/>
    </source>
</evidence>
<dbReference type="Pfam" id="PF26640">
    <property type="entry name" value="DUF8212"/>
    <property type="match status" value="1"/>
</dbReference>
<protein>
    <submittedName>
        <fullName evidence="3">Heterokaryon incompatibility protein-domain-containing protein</fullName>
    </submittedName>
</protein>
<dbReference type="AlphaFoldDB" id="A0AA40EWF6"/>
<dbReference type="InterPro" id="IPR010730">
    <property type="entry name" value="HET"/>
</dbReference>
<gene>
    <name evidence="3" type="ORF">B0T18DRAFT_438629</name>
</gene>
<dbReference type="PANTHER" id="PTHR10622">
    <property type="entry name" value="HET DOMAIN-CONTAINING PROTEIN"/>
    <property type="match status" value="1"/>
</dbReference>
<comment type="caution">
    <text evidence="3">The sequence shown here is derived from an EMBL/GenBank/DDBJ whole genome shotgun (WGS) entry which is preliminary data.</text>
</comment>
<feature type="domain" description="DUF8212" evidence="2">
    <location>
        <begin position="228"/>
        <end position="257"/>
    </location>
</feature>
<feature type="domain" description="Heterokaryon incompatibility" evidence="1">
    <location>
        <begin position="22"/>
        <end position="113"/>
    </location>
</feature>
<dbReference type="Pfam" id="PF06985">
    <property type="entry name" value="HET"/>
    <property type="match status" value="1"/>
</dbReference>
<evidence type="ECO:0000259" key="1">
    <source>
        <dbReference type="Pfam" id="PF06985"/>
    </source>
</evidence>
<evidence type="ECO:0000313" key="3">
    <source>
        <dbReference type="EMBL" id="KAK0746756.1"/>
    </source>
</evidence>
<evidence type="ECO:0000259" key="2">
    <source>
        <dbReference type="Pfam" id="PF26640"/>
    </source>
</evidence>